<feature type="binding site" evidence="3">
    <location>
        <position position="284"/>
    </location>
    <ligand>
        <name>CTP</name>
        <dbReference type="ChEBI" id="CHEBI:37563"/>
    </ligand>
</feature>
<comment type="function">
    <text evidence="3">Catalyzes two sequential steps in the biosynthesis of coenzyme A. In the first step cysteine is conjugated to 4'-phosphopantothenate to form 4-phosphopantothenoylcysteine. In the second step the latter compound is decarboxylated to form 4'-phosphopantotheine.</text>
</comment>
<comment type="catalytic activity">
    <reaction evidence="3 4">
        <text>N-[(R)-4-phosphopantothenoyl]-L-cysteine + H(+) = (R)-4'-phosphopantetheine + CO2</text>
        <dbReference type="Rhea" id="RHEA:16793"/>
        <dbReference type="ChEBI" id="CHEBI:15378"/>
        <dbReference type="ChEBI" id="CHEBI:16526"/>
        <dbReference type="ChEBI" id="CHEBI:59458"/>
        <dbReference type="ChEBI" id="CHEBI:61723"/>
        <dbReference type="EC" id="4.1.1.36"/>
    </reaction>
</comment>
<proteinExistence type="inferred from homology"/>
<dbReference type="InterPro" id="IPR035929">
    <property type="entry name" value="CoaB-like_sf"/>
</dbReference>
<dbReference type="InterPro" id="IPR003382">
    <property type="entry name" value="Flavoprotein"/>
</dbReference>
<comment type="cofactor">
    <cofactor evidence="3">
        <name>Mg(2+)</name>
        <dbReference type="ChEBI" id="CHEBI:18420"/>
    </cofactor>
</comment>
<keyword evidence="3" id="KW-0511">Multifunctional enzyme</keyword>
<comment type="catalytic activity">
    <reaction evidence="3 4">
        <text>(R)-4'-phosphopantothenate + L-cysteine + CTP = N-[(R)-4-phosphopantothenoyl]-L-cysteine + CMP + diphosphate + H(+)</text>
        <dbReference type="Rhea" id="RHEA:19397"/>
        <dbReference type="ChEBI" id="CHEBI:10986"/>
        <dbReference type="ChEBI" id="CHEBI:15378"/>
        <dbReference type="ChEBI" id="CHEBI:33019"/>
        <dbReference type="ChEBI" id="CHEBI:35235"/>
        <dbReference type="ChEBI" id="CHEBI:37563"/>
        <dbReference type="ChEBI" id="CHEBI:59458"/>
        <dbReference type="ChEBI" id="CHEBI:60377"/>
        <dbReference type="EC" id="6.3.2.5"/>
    </reaction>
</comment>
<comment type="similarity">
    <text evidence="3 4">In the N-terminal section; belongs to the HFCD (homo-oligomeric flavin containing Cys decarboxylase) superfamily.</text>
</comment>
<reference evidence="7" key="1">
    <citation type="journal article" date="2014" name="Int. J. Syst. Evol. Microbiol.">
        <title>Complete genome of a new Firmicutes species belonging to the dominant human colonic microbiota ('Ruminococcus bicirculans') reveals two chromosomes and a selective capacity to utilize plant glucans.</title>
        <authorList>
            <consortium name="NISC Comparative Sequencing Program"/>
            <person name="Wegmann U."/>
            <person name="Louis P."/>
            <person name="Goesmann A."/>
            <person name="Henrissat B."/>
            <person name="Duncan S.H."/>
            <person name="Flint H.J."/>
        </authorList>
    </citation>
    <scope>NUCLEOTIDE SEQUENCE</scope>
    <source>
        <strain evidence="7">NBRC 108219</strain>
    </source>
</reference>
<reference evidence="7" key="2">
    <citation type="submission" date="2023-01" db="EMBL/GenBank/DDBJ databases">
        <title>Draft genome sequence of Algimonas ampicilliniresistens strain NBRC 108219.</title>
        <authorList>
            <person name="Sun Q."/>
            <person name="Mori K."/>
        </authorList>
    </citation>
    <scope>NUCLEOTIDE SEQUENCE</scope>
    <source>
        <strain evidence="7">NBRC 108219</strain>
    </source>
</reference>
<dbReference type="InterPro" id="IPR007085">
    <property type="entry name" value="DNA/pantothenate-metab_flavo_C"/>
</dbReference>
<dbReference type="PANTHER" id="PTHR14359">
    <property type="entry name" value="HOMO-OLIGOMERIC FLAVIN CONTAINING CYS DECARBOXYLASE FAMILY"/>
    <property type="match status" value="1"/>
</dbReference>
<feature type="region of interest" description="Phosphopantothenoylcysteine decarboxylase" evidence="3">
    <location>
        <begin position="1"/>
        <end position="196"/>
    </location>
</feature>
<keyword evidence="3" id="KW-0479">Metal-binding</keyword>
<dbReference type="PANTHER" id="PTHR14359:SF6">
    <property type="entry name" value="PHOSPHOPANTOTHENOYLCYSTEINE DECARBOXYLASE"/>
    <property type="match status" value="1"/>
</dbReference>
<evidence type="ECO:0000256" key="4">
    <source>
        <dbReference type="RuleBase" id="RU364078"/>
    </source>
</evidence>
<dbReference type="Pfam" id="PF04127">
    <property type="entry name" value="DFP"/>
    <property type="match status" value="1"/>
</dbReference>
<feature type="active site" description="Proton donor" evidence="3">
    <location>
        <position position="155"/>
    </location>
</feature>
<feature type="domain" description="Flavoprotein" evidence="5">
    <location>
        <begin position="3"/>
        <end position="176"/>
    </location>
</feature>
<feature type="binding site" evidence="3">
    <location>
        <begin position="311"/>
        <end position="314"/>
    </location>
    <ligand>
        <name>CTP</name>
        <dbReference type="ChEBI" id="CHEBI:37563"/>
    </ligand>
</feature>
<dbReference type="RefSeq" id="WP_284391942.1">
    <property type="nucleotide sequence ID" value="NZ_BSNK01000002.1"/>
</dbReference>
<keyword evidence="1 3" id="KW-0210">Decarboxylase</keyword>
<dbReference type="SUPFAM" id="SSF102645">
    <property type="entry name" value="CoaB-like"/>
    <property type="match status" value="1"/>
</dbReference>
<evidence type="ECO:0000259" key="5">
    <source>
        <dbReference type="Pfam" id="PF02441"/>
    </source>
</evidence>
<keyword evidence="3" id="KW-0460">Magnesium</keyword>
<gene>
    <name evidence="3" type="primary">coaBC</name>
    <name evidence="7" type="ORF">GCM10007853_28090</name>
</gene>
<keyword evidence="3 4" id="KW-0436">Ligase</keyword>
<dbReference type="EC" id="6.3.2.5" evidence="3"/>
<dbReference type="Gene3D" id="3.40.50.10300">
    <property type="entry name" value="CoaB-like"/>
    <property type="match status" value="1"/>
</dbReference>
<comment type="pathway">
    <text evidence="3 4">Cofactor biosynthesis; coenzyme A biosynthesis; CoA from (R)-pantothenate: step 3/5.</text>
</comment>
<evidence type="ECO:0000313" key="8">
    <source>
        <dbReference type="Proteomes" id="UP001161391"/>
    </source>
</evidence>
<comment type="caution">
    <text evidence="7">The sequence shown here is derived from an EMBL/GenBank/DDBJ whole genome shotgun (WGS) entry which is preliminary data.</text>
</comment>
<comment type="pathway">
    <text evidence="3 4">Cofactor biosynthesis; coenzyme A biosynthesis; CoA from (R)-pantothenate: step 2/5.</text>
</comment>
<comment type="function">
    <text evidence="4">Catalyzes two steps in the biosynthesis of coenzyme A. In the first step cysteine is conjugated to 4'-phosphopantothenate to form 4-phosphopantothenoylcysteine, in the latter compound is decarboxylated to form 4'-phosphopantotheine.</text>
</comment>
<accession>A0ABQ5VDZ5</accession>
<comment type="caution">
    <text evidence="3">Lacks conserved residue(s) required for the propagation of feature annotation.</text>
</comment>
<feature type="binding site" evidence="3">
    <location>
        <position position="348"/>
    </location>
    <ligand>
        <name>CTP</name>
        <dbReference type="ChEBI" id="CHEBI:37563"/>
    </ligand>
</feature>
<comment type="cofactor">
    <cofactor evidence="3">
        <name>FMN</name>
        <dbReference type="ChEBI" id="CHEBI:58210"/>
    </cofactor>
    <text evidence="3">Binds 1 FMN per subunit.</text>
</comment>
<evidence type="ECO:0000256" key="1">
    <source>
        <dbReference type="ARBA" id="ARBA00022793"/>
    </source>
</evidence>
<feature type="region of interest" description="Phosphopantothenate--cysteine ligase" evidence="3">
    <location>
        <begin position="197"/>
        <end position="404"/>
    </location>
</feature>
<dbReference type="Gene3D" id="3.40.50.1950">
    <property type="entry name" value="Flavin prenyltransferase-like"/>
    <property type="match status" value="1"/>
</dbReference>
<protein>
    <recommendedName>
        <fullName evidence="3">Coenzyme A biosynthesis bifunctional protein CoaBC</fullName>
    </recommendedName>
    <alternativeName>
        <fullName evidence="3">DNA/pantothenate metabolism flavoprotein</fullName>
    </alternativeName>
    <alternativeName>
        <fullName evidence="3">Phosphopantothenoylcysteine synthetase/decarboxylase</fullName>
        <shortName evidence="3">PPCS-PPCDC</shortName>
    </alternativeName>
    <domain>
        <recommendedName>
            <fullName evidence="3">Phosphopantothenoylcysteine decarboxylase</fullName>
            <shortName evidence="3">PPC decarboxylase</shortName>
            <shortName evidence="3">PPC-DC</shortName>
            <ecNumber evidence="3">4.1.1.36</ecNumber>
        </recommendedName>
        <alternativeName>
            <fullName evidence="3">CoaC</fullName>
        </alternativeName>
    </domain>
    <domain>
        <recommendedName>
            <fullName evidence="3">Phosphopantothenate--cysteine ligase</fullName>
            <ecNumber evidence="3">6.3.2.5</ecNumber>
        </recommendedName>
        <alternativeName>
            <fullName evidence="3">CoaB</fullName>
        </alternativeName>
        <alternativeName>
            <fullName evidence="3">Phosphopantothenoylcysteine synthetase</fullName>
            <shortName evidence="3">PPC synthetase</shortName>
            <shortName evidence="3">PPC-S</shortName>
        </alternativeName>
    </domain>
</protein>
<feature type="binding site" evidence="3">
    <location>
        <position position="294"/>
    </location>
    <ligand>
        <name>CTP</name>
        <dbReference type="ChEBI" id="CHEBI:37563"/>
    </ligand>
</feature>
<dbReference type="InterPro" id="IPR005252">
    <property type="entry name" value="CoaBC"/>
</dbReference>
<dbReference type="Proteomes" id="UP001161391">
    <property type="component" value="Unassembled WGS sequence"/>
</dbReference>
<dbReference type="HAMAP" id="MF_02225">
    <property type="entry name" value="CoaBC"/>
    <property type="match status" value="1"/>
</dbReference>
<feature type="domain" description="DNA/pantothenate metabolism flavoprotein C-terminal" evidence="6">
    <location>
        <begin position="192"/>
        <end position="399"/>
    </location>
</feature>
<keyword evidence="2 3" id="KW-0456">Lyase</keyword>
<keyword evidence="3 4" id="KW-0285">Flavoprotein</keyword>
<dbReference type="EC" id="4.1.1.36" evidence="3"/>
<dbReference type="InterPro" id="IPR036551">
    <property type="entry name" value="Flavin_trans-like"/>
</dbReference>
<evidence type="ECO:0000256" key="2">
    <source>
        <dbReference type="ARBA" id="ARBA00023239"/>
    </source>
</evidence>
<feature type="binding site" evidence="3">
    <location>
        <position position="344"/>
    </location>
    <ligand>
        <name>CTP</name>
        <dbReference type="ChEBI" id="CHEBI:37563"/>
    </ligand>
</feature>
<dbReference type="SUPFAM" id="SSF52507">
    <property type="entry name" value="Homo-oligomeric flavin-containing Cys decarboxylases, HFCD"/>
    <property type="match status" value="1"/>
</dbReference>
<comment type="similarity">
    <text evidence="3 4">In the C-terminal section; belongs to the PPC synthetase family.</text>
</comment>
<evidence type="ECO:0000259" key="6">
    <source>
        <dbReference type="Pfam" id="PF04127"/>
    </source>
</evidence>
<evidence type="ECO:0000256" key="3">
    <source>
        <dbReference type="HAMAP-Rule" id="MF_02225"/>
    </source>
</evidence>
<organism evidence="7 8">
    <name type="scientific">Algimonas ampicilliniresistens</name>
    <dbReference type="NCBI Taxonomy" id="1298735"/>
    <lineage>
        <taxon>Bacteria</taxon>
        <taxon>Pseudomonadati</taxon>
        <taxon>Pseudomonadota</taxon>
        <taxon>Alphaproteobacteria</taxon>
        <taxon>Maricaulales</taxon>
        <taxon>Robiginitomaculaceae</taxon>
        <taxon>Algimonas</taxon>
    </lineage>
</organism>
<name>A0ABQ5VDZ5_9PROT</name>
<feature type="binding site" evidence="3">
    <location>
        <position position="330"/>
    </location>
    <ligand>
        <name>CTP</name>
        <dbReference type="ChEBI" id="CHEBI:37563"/>
    </ligand>
</feature>
<sequence length="404" mass="42925">MNKSVLLIIGGGIAAYKSLLLIRELARRGVDTRVILTKGGTQFVTPLSAQALSGSTVYTDLWDLTAESEMGHIELSRNSDLVVVAPATANILAKAAHGVAGDLATTTLLATDKRIMFAPAMNVRMYESAATQANIETLRERGALFVGPDAGEMACGEFGDGRMAEPDVIADAILSALQGDMTLDGLKSHKPLTGRRAIVTAGPTREPIDPVRYLSNHSSGRQGYAIAQALADLGAEVELVTGPTSIATPLGTKNTTIETALEMRAAVEAALPADIFVSVAAVADWRPAERTSKKTQKPVDGPAPLQLIENPDILRSVCESDKRPELVVGFAAETHDVVELARAKRLRKGCDWIVANDVSGDVMGGQENEMIIVTETSEDRLPRQSKQAAAQALARKIANHFGEI</sequence>
<keyword evidence="8" id="KW-1185">Reference proteome</keyword>
<dbReference type="EMBL" id="BSNK01000002">
    <property type="protein sequence ID" value="GLQ24935.1"/>
    <property type="molecule type" value="Genomic_DNA"/>
</dbReference>
<dbReference type="Pfam" id="PF02441">
    <property type="entry name" value="Flavoprotein"/>
    <property type="match status" value="1"/>
</dbReference>
<evidence type="ECO:0000313" key="7">
    <source>
        <dbReference type="EMBL" id="GLQ24935.1"/>
    </source>
</evidence>
<keyword evidence="3 4" id="KW-0288">FMN</keyword>
<dbReference type="NCBIfam" id="TIGR00521">
    <property type="entry name" value="coaBC_dfp"/>
    <property type="match status" value="1"/>
</dbReference>